<dbReference type="EMBL" id="RKKU01000027">
    <property type="protein sequence ID" value="ROZ81747.1"/>
    <property type="molecule type" value="Genomic_DNA"/>
</dbReference>
<gene>
    <name evidence="2" type="ORF">EF096_16825</name>
</gene>
<dbReference type="InterPro" id="IPR013587">
    <property type="entry name" value="Nitrate/nitrite_sensing"/>
</dbReference>
<evidence type="ECO:0000313" key="3">
    <source>
        <dbReference type="Proteomes" id="UP000275199"/>
    </source>
</evidence>
<dbReference type="Proteomes" id="UP000275199">
    <property type="component" value="Unassembled WGS sequence"/>
</dbReference>
<accession>A0ABX9XGL7</accession>
<sequence>MIWMLLIAIVLLSTLAVCRLRHVRKREETEQRRQAIAHIFLLRQLLEQLQRHRGLSFGVMSGEHALEARRWSVHQQLLRLLRNIGHYEASLYWYDSWHQTRDLWQKIEAGFDHHTAAHLLLLHNQMTASLLQTIEALASRFDLVCLGRLAPQAEGIWLELLHNIELVGQSRALGTGIAANRQNLPIWRDRLQILSAQIQEQAYAALARLISDPELRDLVSSSVREAEDALDILLDRIRSILESQKGPKVHSVEFFQVATRAISAQLQLVDLLLGRLALGSGLLDTNFLNADQV</sequence>
<name>A0ABX9XGL7_9PSED</name>
<feature type="domain" description="Nitrate/nitrite sensing protein" evidence="1">
    <location>
        <begin position="44"/>
        <end position="276"/>
    </location>
</feature>
<evidence type="ECO:0000313" key="2">
    <source>
        <dbReference type="EMBL" id="ROZ81747.1"/>
    </source>
</evidence>
<reference evidence="2 3" key="1">
    <citation type="submission" date="2018-11" db="EMBL/GenBank/DDBJ databases">
        <authorList>
            <person name="Jang G.I."/>
            <person name="Hwang C.Y."/>
        </authorList>
    </citation>
    <scope>NUCLEOTIDE SEQUENCE [LARGE SCALE GENOMIC DNA]</scope>
    <source>
        <strain evidence="2 3">SSM26</strain>
    </source>
</reference>
<evidence type="ECO:0000259" key="1">
    <source>
        <dbReference type="Pfam" id="PF08376"/>
    </source>
</evidence>
<comment type="caution">
    <text evidence="2">The sequence shown here is derived from an EMBL/GenBank/DDBJ whole genome shotgun (WGS) entry which is preliminary data.</text>
</comment>
<proteinExistence type="predicted"/>
<organism evidence="2 3">
    <name type="scientific">Pseudomonas neustonica</name>
    <dbReference type="NCBI Taxonomy" id="2487346"/>
    <lineage>
        <taxon>Bacteria</taxon>
        <taxon>Pseudomonadati</taxon>
        <taxon>Pseudomonadota</taxon>
        <taxon>Gammaproteobacteria</taxon>
        <taxon>Pseudomonadales</taxon>
        <taxon>Pseudomonadaceae</taxon>
        <taxon>Pseudomonas</taxon>
    </lineage>
</organism>
<keyword evidence="3" id="KW-1185">Reference proteome</keyword>
<dbReference type="RefSeq" id="WP_123890946.1">
    <property type="nucleotide sequence ID" value="NZ_JBPYCX010000005.1"/>
</dbReference>
<dbReference type="Pfam" id="PF08376">
    <property type="entry name" value="NIT"/>
    <property type="match status" value="1"/>
</dbReference>
<protein>
    <recommendedName>
        <fullName evidence="1">Nitrate/nitrite sensing protein domain-containing protein</fullName>
    </recommendedName>
</protein>